<feature type="domain" description="DUF4440" evidence="1">
    <location>
        <begin position="10"/>
        <end position="124"/>
    </location>
</feature>
<comment type="caution">
    <text evidence="2">The sequence shown here is derived from an EMBL/GenBank/DDBJ whole genome shotgun (WGS) entry which is preliminary data.</text>
</comment>
<dbReference type="OrthoDB" id="582247at2"/>
<dbReference type="SUPFAM" id="SSF54427">
    <property type="entry name" value="NTF2-like"/>
    <property type="match status" value="1"/>
</dbReference>
<dbReference type="RefSeq" id="WP_121230731.1">
    <property type="nucleotide sequence ID" value="NZ_JBIUBA010000013.1"/>
</dbReference>
<reference evidence="2 3" key="1">
    <citation type="submission" date="2018-10" db="EMBL/GenBank/DDBJ databases">
        <title>Sequencing the genomes of 1000 actinobacteria strains.</title>
        <authorList>
            <person name="Klenk H.-P."/>
        </authorList>
    </citation>
    <scope>NUCLEOTIDE SEQUENCE [LARGE SCALE GENOMIC DNA]</scope>
    <source>
        <strain evidence="2 3">DSM 43911</strain>
    </source>
</reference>
<evidence type="ECO:0000259" key="1">
    <source>
        <dbReference type="Pfam" id="PF14534"/>
    </source>
</evidence>
<proteinExistence type="predicted"/>
<accession>A0A495X434</accession>
<name>A0A495X434_9PSEU</name>
<protein>
    <submittedName>
        <fullName evidence="2">Uncharacterized protein (TIGR02246 family)</fullName>
    </submittedName>
</protein>
<dbReference type="Pfam" id="PF14534">
    <property type="entry name" value="DUF4440"/>
    <property type="match status" value="1"/>
</dbReference>
<dbReference type="InterPro" id="IPR032710">
    <property type="entry name" value="NTF2-like_dom_sf"/>
</dbReference>
<gene>
    <name evidence="2" type="ORF">DFJ66_1186</name>
</gene>
<dbReference type="Gene3D" id="3.10.450.50">
    <property type="match status" value="1"/>
</dbReference>
<dbReference type="EMBL" id="RBXR01000001">
    <property type="protein sequence ID" value="RKT68005.1"/>
    <property type="molecule type" value="Genomic_DNA"/>
</dbReference>
<dbReference type="NCBIfam" id="TIGR02246">
    <property type="entry name" value="SgcJ/EcaC family oxidoreductase"/>
    <property type="match status" value="1"/>
</dbReference>
<evidence type="ECO:0000313" key="3">
    <source>
        <dbReference type="Proteomes" id="UP000272729"/>
    </source>
</evidence>
<evidence type="ECO:0000313" key="2">
    <source>
        <dbReference type="EMBL" id="RKT68005.1"/>
    </source>
</evidence>
<dbReference type="Proteomes" id="UP000272729">
    <property type="component" value="Unassembled WGS sequence"/>
</dbReference>
<keyword evidence="3" id="KW-1185">Reference proteome</keyword>
<dbReference type="InterPro" id="IPR027843">
    <property type="entry name" value="DUF4440"/>
</dbReference>
<dbReference type="InterPro" id="IPR011944">
    <property type="entry name" value="Steroid_delta5-4_isomerase"/>
</dbReference>
<organism evidence="2 3">
    <name type="scientific">Saccharothrix variisporea</name>
    <dbReference type="NCBI Taxonomy" id="543527"/>
    <lineage>
        <taxon>Bacteria</taxon>
        <taxon>Bacillati</taxon>
        <taxon>Actinomycetota</taxon>
        <taxon>Actinomycetes</taxon>
        <taxon>Pseudonocardiales</taxon>
        <taxon>Pseudonocardiaceae</taxon>
        <taxon>Saccharothrix</taxon>
    </lineage>
</organism>
<sequence length="134" mass="14298">MAEHTAEAAIADLGRELVEAWNRGDAAAYAALFTEDADYVVFNGTHLRGRAEIEKAHRWLFDGPLKGSRLGAGSAPAASPRFVRPDVAIAVTGGGVVGEGQAEVGPEQDSVQTVVVVDDGDRWRYASFQNTRKS</sequence>
<dbReference type="AlphaFoldDB" id="A0A495X434"/>